<keyword evidence="5 11" id="KW-0808">Transferase</keyword>
<dbReference type="PANTHER" id="PTHR43247:SF1">
    <property type="entry name" value="PHOSPHOSERINE AMINOTRANSFERASE"/>
    <property type="match status" value="1"/>
</dbReference>
<gene>
    <name evidence="11 13" type="primary">serC</name>
    <name evidence="13" type="ORF">ACFORL_09275</name>
</gene>
<dbReference type="InterPro" id="IPR022278">
    <property type="entry name" value="Pser_aminoTfrase"/>
</dbReference>
<keyword evidence="8 11" id="KW-0718">Serine biosynthesis</keyword>
<reference evidence="14" key="1">
    <citation type="journal article" date="2019" name="Int. J. Syst. Evol. Microbiol.">
        <title>The Global Catalogue of Microorganisms (GCM) 10K type strain sequencing project: providing services to taxonomists for standard genome sequencing and annotation.</title>
        <authorList>
            <consortium name="The Broad Institute Genomics Platform"/>
            <consortium name="The Broad Institute Genome Sequencing Center for Infectious Disease"/>
            <person name="Wu L."/>
            <person name="Ma J."/>
        </authorList>
    </citation>
    <scope>NUCLEOTIDE SEQUENCE [LARGE SCALE GENOMIC DNA]</scope>
    <source>
        <strain evidence="14">CCUG 59858</strain>
    </source>
</reference>
<evidence type="ECO:0000256" key="6">
    <source>
        <dbReference type="ARBA" id="ARBA00022898"/>
    </source>
</evidence>
<dbReference type="InterPro" id="IPR020578">
    <property type="entry name" value="Aminotrans_V_PyrdxlP_BS"/>
</dbReference>
<dbReference type="GO" id="GO:0004648">
    <property type="term" value="F:O-phospho-L-serine:2-oxoglutarate aminotransferase activity"/>
    <property type="evidence" value="ECO:0007669"/>
    <property type="project" value="UniProtKB-EC"/>
</dbReference>
<keyword evidence="6 11" id="KW-0663">Pyridoxal phosphate</keyword>
<dbReference type="InterPro" id="IPR000192">
    <property type="entry name" value="Aminotrans_V_dom"/>
</dbReference>
<comment type="subcellular location">
    <subcellularLocation>
        <location evidence="11">Cytoplasm</location>
    </subcellularLocation>
</comment>
<keyword evidence="3 11" id="KW-0032">Aminotransferase</keyword>
<evidence type="ECO:0000256" key="10">
    <source>
        <dbReference type="ARBA" id="ARBA00049007"/>
    </source>
</evidence>
<comment type="similarity">
    <text evidence="2 11">Belongs to the class-V pyridoxal-phosphate-dependent aminotransferase family. SerC subfamily.</text>
</comment>
<evidence type="ECO:0000256" key="4">
    <source>
        <dbReference type="ARBA" id="ARBA00022605"/>
    </source>
</evidence>
<keyword evidence="14" id="KW-1185">Reference proteome</keyword>
<keyword evidence="11" id="KW-0963">Cytoplasm</keyword>
<keyword evidence="4 11" id="KW-0028">Amino-acid biosynthesis</keyword>
<dbReference type="PROSITE" id="PS00595">
    <property type="entry name" value="AA_TRANSFER_CLASS_5"/>
    <property type="match status" value="1"/>
</dbReference>
<dbReference type="HAMAP" id="MF_00160">
    <property type="entry name" value="SerC_aminotrans_5"/>
    <property type="match status" value="1"/>
</dbReference>
<dbReference type="SUPFAM" id="SSF53383">
    <property type="entry name" value="PLP-dependent transferases"/>
    <property type="match status" value="1"/>
</dbReference>
<dbReference type="InterPro" id="IPR015424">
    <property type="entry name" value="PyrdxlP-dep_Trfase"/>
</dbReference>
<comment type="pathway">
    <text evidence="1 11">Amino-acid biosynthesis; L-serine biosynthesis; L-serine from 3-phospho-D-glycerate: step 2/3.</text>
</comment>
<evidence type="ECO:0000256" key="7">
    <source>
        <dbReference type="ARBA" id="ARBA00023096"/>
    </source>
</evidence>
<dbReference type="PIRSF" id="PIRSF000525">
    <property type="entry name" value="SerC"/>
    <property type="match status" value="1"/>
</dbReference>
<name>A0ABV8CH00_9GAMM</name>
<evidence type="ECO:0000256" key="11">
    <source>
        <dbReference type="HAMAP-Rule" id="MF_00160"/>
    </source>
</evidence>
<comment type="subunit">
    <text evidence="11">Homodimer.</text>
</comment>
<keyword evidence="7 11" id="KW-0664">Pyridoxine biosynthesis</keyword>
<dbReference type="RefSeq" id="WP_382343309.1">
    <property type="nucleotide sequence ID" value="NZ_JBHSAB010000023.1"/>
</dbReference>
<evidence type="ECO:0000256" key="9">
    <source>
        <dbReference type="ARBA" id="ARBA00047630"/>
    </source>
</evidence>
<dbReference type="NCBIfam" id="NF003764">
    <property type="entry name" value="PRK05355.1"/>
    <property type="match status" value="1"/>
</dbReference>
<feature type="domain" description="Aminotransferase class V" evidence="12">
    <location>
        <begin position="6"/>
        <end position="348"/>
    </location>
</feature>
<evidence type="ECO:0000256" key="5">
    <source>
        <dbReference type="ARBA" id="ARBA00022679"/>
    </source>
</evidence>
<evidence type="ECO:0000256" key="8">
    <source>
        <dbReference type="ARBA" id="ARBA00023299"/>
    </source>
</evidence>
<evidence type="ECO:0000313" key="13">
    <source>
        <dbReference type="EMBL" id="MFC3909262.1"/>
    </source>
</evidence>
<feature type="modified residue" description="N6-(pyridoxal phosphate)lysine" evidence="11">
    <location>
        <position position="195"/>
    </location>
</feature>
<feature type="binding site" evidence="11">
    <location>
        <position position="152"/>
    </location>
    <ligand>
        <name>pyridoxal 5'-phosphate</name>
        <dbReference type="ChEBI" id="CHEBI:597326"/>
    </ligand>
</feature>
<dbReference type="Gene3D" id="3.90.1150.10">
    <property type="entry name" value="Aspartate Aminotransferase, domain 1"/>
    <property type="match status" value="1"/>
</dbReference>
<comment type="caution">
    <text evidence="11">Lacks conserved residue(s) required for the propagation of feature annotation.</text>
</comment>
<proteinExistence type="inferred from homology"/>
<sequence>MSRAINFGAGPAMLPEELLKEIQQELLDWQGLGMSILEIGHRTAAFTQLLEQTEQLFRTLLNIPADYHVLFLGGATRAQFGMIPLNFLSAQQQAGYVVTGIWSAMALKEAQRLKKAYCLASSETSGFTTIPSNDELQYKDNTAYLYYTPNETVNGVRYFPVLNRSVPIIADMTSCLLTEPVNIADFDMIFAGAQKIIANAGLTIVIVSNKLLNSSDTAVLPTMSDYRIHAANHSLYATPPTFNCYVACKMLQWIEKQGGVAAVYQQNRIKSARLYQYIDSSSAYECKIAPQARSLVNVCFNLASPELESLFAEEAAENNLLALKGHRMVGGLRVSLYNSMPISAVDRLINFMDDFARKHRL</sequence>
<dbReference type="Gene3D" id="3.40.640.10">
    <property type="entry name" value="Type I PLP-dependent aspartate aminotransferase-like (Major domain)"/>
    <property type="match status" value="1"/>
</dbReference>
<feature type="binding site" evidence="11">
    <location>
        <position position="42"/>
    </location>
    <ligand>
        <name>L-glutamate</name>
        <dbReference type="ChEBI" id="CHEBI:29985"/>
    </ligand>
</feature>
<dbReference type="Pfam" id="PF00266">
    <property type="entry name" value="Aminotran_5"/>
    <property type="match status" value="1"/>
</dbReference>
<dbReference type="InterPro" id="IPR015422">
    <property type="entry name" value="PyrdxlP-dep_Trfase_small"/>
</dbReference>
<evidence type="ECO:0000259" key="12">
    <source>
        <dbReference type="Pfam" id="PF00266"/>
    </source>
</evidence>
<dbReference type="InterPro" id="IPR015421">
    <property type="entry name" value="PyrdxlP-dep_Trfase_major"/>
</dbReference>
<dbReference type="Proteomes" id="UP001595758">
    <property type="component" value="Unassembled WGS sequence"/>
</dbReference>
<evidence type="ECO:0000256" key="3">
    <source>
        <dbReference type="ARBA" id="ARBA00022576"/>
    </source>
</evidence>
<comment type="catalytic activity">
    <reaction evidence="9 11">
        <text>4-(phosphooxy)-L-threonine + 2-oxoglutarate = (R)-3-hydroxy-2-oxo-4-phosphooxybutanoate + L-glutamate</text>
        <dbReference type="Rhea" id="RHEA:16573"/>
        <dbReference type="ChEBI" id="CHEBI:16810"/>
        <dbReference type="ChEBI" id="CHEBI:29985"/>
        <dbReference type="ChEBI" id="CHEBI:58452"/>
        <dbReference type="ChEBI" id="CHEBI:58538"/>
        <dbReference type="EC" id="2.6.1.52"/>
    </reaction>
</comment>
<comment type="pathway">
    <text evidence="11">Cofactor biosynthesis; pyridoxine 5'-phosphate biosynthesis; pyridoxine 5'-phosphate from D-erythrose 4-phosphate: step 3/5.</text>
</comment>
<comment type="catalytic activity">
    <reaction evidence="10 11">
        <text>O-phospho-L-serine + 2-oxoglutarate = 3-phosphooxypyruvate + L-glutamate</text>
        <dbReference type="Rhea" id="RHEA:14329"/>
        <dbReference type="ChEBI" id="CHEBI:16810"/>
        <dbReference type="ChEBI" id="CHEBI:18110"/>
        <dbReference type="ChEBI" id="CHEBI:29985"/>
        <dbReference type="ChEBI" id="CHEBI:57524"/>
        <dbReference type="EC" id="2.6.1.52"/>
    </reaction>
</comment>
<feature type="binding site" evidence="11">
    <location>
        <position position="171"/>
    </location>
    <ligand>
        <name>pyridoxal 5'-phosphate</name>
        <dbReference type="ChEBI" id="CHEBI:597326"/>
    </ligand>
</feature>
<comment type="cofactor">
    <cofactor evidence="11">
        <name>pyridoxal 5'-phosphate</name>
        <dbReference type="ChEBI" id="CHEBI:597326"/>
    </cofactor>
    <text evidence="11">Binds 1 pyridoxal phosphate per subunit.</text>
</comment>
<evidence type="ECO:0000256" key="1">
    <source>
        <dbReference type="ARBA" id="ARBA00005099"/>
    </source>
</evidence>
<feature type="binding site" evidence="11">
    <location>
        <position position="102"/>
    </location>
    <ligand>
        <name>pyridoxal 5'-phosphate</name>
        <dbReference type="ChEBI" id="CHEBI:597326"/>
    </ligand>
</feature>
<evidence type="ECO:0000313" key="14">
    <source>
        <dbReference type="Proteomes" id="UP001595758"/>
    </source>
</evidence>
<comment type="caution">
    <text evidence="13">The sequence shown here is derived from an EMBL/GenBank/DDBJ whole genome shotgun (WGS) entry which is preliminary data.</text>
</comment>
<comment type="function">
    <text evidence="11">Catalyzes the reversible conversion of 3-phosphohydroxypyruvate to phosphoserine and of 3-hydroxy-2-oxo-4-phosphonooxybutanoate to phosphohydroxythreonine.</text>
</comment>
<protein>
    <recommendedName>
        <fullName evidence="11">Phosphoserine aminotransferase</fullName>
        <ecNumber evidence="11">2.6.1.52</ecNumber>
    </recommendedName>
    <alternativeName>
        <fullName evidence="11">Phosphohydroxythreonine aminotransferase</fullName>
        <shortName evidence="11">PSAT</shortName>
    </alternativeName>
</protein>
<dbReference type="EC" id="2.6.1.52" evidence="11"/>
<feature type="binding site" evidence="11">
    <location>
        <position position="194"/>
    </location>
    <ligand>
        <name>pyridoxal 5'-phosphate</name>
        <dbReference type="ChEBI" id="CHEBI:597326"/>
    </ligand>
</feature>
<dbReference type="EMBL" id="JBHSAB010000023">
    <property type="protein sequence ID" value="MFC3909262.1"/>
    <property type="molecule type" value="Genomic_DNA"/>
</dbReference>
<dbReference type="PANTHER" id="PTHR43247">
    <property type="entry name" value="PHOSPHOSERINE AMINOTRANSFERASE"/>
    <property type="match status" value="1"/>
</dbReference>
<evidence type="ECO:0000256" key="2">
    <source>
        <dbReference type="ARBA" id="ARBA00006904"/>
    </source>
</evidence>
<organism evidence="13 14">
    <name type="scientific">Legionella dresdenensis</name>
    <dbReference type="NCBI Taxonomy" id="450200"/>
    <lineage>
        <taxon>Bacteria</taxon>
        <taxon>Pseudomonadati</taxon>
        <taxon>Pseudomonadota</taxon>
        <taxon>Gammaproteobacteria</taxon>
        <taxon>Legionellales</taxon>
        <taxon>Legionellaceae</taxon>
        <taxon>Legionella</taxon>
    </lineage>
</organism>
<accession>A0ABV8CH00</accession>